<keyword evidence="10" id="KW-1185">Reference proteome</keyword>
<dbReference type="Gene3D" id="1.25.40.10">
    <property type="entry name" value="Tetratricopeptide repeat domain"/>
    <property type="match status" value="1"/>
</dbReference>
<dbReference type="EMBL" id="NDIQ01000001">
    <property type="protein sequence ID" value="PRT53058.1"/>
    <property type="molecule type" value="Genomic_DNA"/>
</dbReference>
<dbReference type="PANTHER" id="PTHR12558:SF9">
    <property type="entry name" value="CELL DIVISION CYCLE PROTEIN 16 HOMOLOG"/>
    <property type="match status" value="1"/>
</dbReference>
<dbReference type="Pfam" id="PF13181">
    <property type="entry name" value="TPR_8"/>
    <property type="match status" value="1"/>
</dbReference>
<protein>
    <submittedName>
        <fullName evidence="9">Anaphase-promoting complex subunit cut9</fullName>
    </submittedName>
</protein>
<dbReference type="Pfam" id="PF13432">
    <property type="entry name" value="TPR_16"/>
    <property type="match status" value="1"/>
</dbReference>
<proteinExistence type="predicted"/>
<evidence type="ECO:0000313" key="9">
    <source>
        <dbReference type="EMBL" id="PRT53058.1"/>
    </source>
</evidence>
<feature type="repeat" description="TPR" evidence="7">
    <location>
        <begin position="437"/>
        <end position="470"/>
    </location>
</feature>
<dbReference type="Pfam" id="PF13424">
    <property type="entry name" value="TPR_12"/>
    <property type="match status" value="1"/>
</dbReference>
<organism evidence="9 10">
    <name type="scientific">Wickerhamiella sorbophila</name>
    <dbReference type="NCBI Taxonomy" id="45607"/>
    <lineage>
        <taxon>Eukaryota</taxon>
        <taxon>Fungi</taxon>
        <taxon>Dikarya</taxon>
        <taxon>Ascomycota</taxon>
        <taxon>Saccharomycotina</taxon>
        <taxon>Dipodascomycetes</taxon>
        <taxon>Dipodascales</taxon>
        <taxon>Trichomonascaceae</taxon>
        <taxon>Wickerhamiella</taxon>
    </lineage>
</organism>
<keyword evidence="5 7" id="KW-0802">TPR repeat</keyword>
<evidence type="ECO:0000256" key="7">
    <source>
        <dbReference type="PROSITE-ProRule" id="PRU00339"/>
    </source>
</evidence>
<dbReference type="PANTHER" id="PTHR12558">
    <property type="entry name" value="CELL DIVISION CYCLE 16,23,27"/>
    <property type="match status" value="1"/>
</dbReference>
<keyword evidence="4" id="KW-0833">Ubl conjugation pathway</keyword>
<dbReference type="AlphaFoldDB" id="A0A2T0FDH1"/>
<keyword evidence="1" id="KW-0132">Cell division</keyword>
<gene>
    <name evidence="9" type="ORF">B9G98_00678</name>
</gene>
<dbReference type="STRING" id="45607.A0A2T0FDH1"/>
<comment type="caution">
    <text evidence="9">The sequence shown here is derived from an EMBL/GenBank/DDBJ whole genome shotgun (WGS) entry which is preliminary data.</text>
</comment>
<evidence type="ECO:0000256" key="2">
    <source>
        <dbReference type="ARBA" id="ARBA00022737"/>
    </source>
</evidence>
<evidence type="ECO:0000256" key="4">
    <source>
        <dbReference type="ARBA" id="ARBA00022786"/>
    </source>
</evidence>
<dbReference type="RefSeq" id="XP_024663004.1">
    <property type="nucleotide sequence ID" value="XM_024807236.1"/>
</dbReference>
<dbReference type="GO" id="GO:0016567">
    <property type="term" value="P:protein ubiquitination"/>
    <property type="evidence" value="ECO:0007669"/>
    <property type="project" value="TreeGrafter"/>
</dbReference>
<evidence type="ECO:0000313" key="10">
    <source>
        <dbReference type="Proteomes" id="UP000238350"/>
    </source>
</evidence>
<dbReference type="InterPro" id="IPR019734">
    <property type="entry name" value="TPR_rpt"/>
</dbReference>
<feature type="region of interest" description="Disordered" evidence="8">
    <location>
        <begin position="522"/>
        <end position="549"/>
    </location>
</feature>
<accession>A0A2T0FDH1</accession>
<dbReference type="GeneID" id="36514427"/>
<feature type="repeat" description="TPR" evidence="7">
    <location>
        <begin position="294"/>
        <end position="327"/>
    </location>
</feature>
<dbReference type="Proteomes" id="UP000238350">
    <property type="component" value="Unassembled WGS sequence"/>
</dbReference>
<feature type="compositionally biased region" description="Basic and acidic residues" evidence="8">
    <location>
        <begin position="540"/>
        <end position="549"/>
    </location>
</feature>
<name>A0A2T0FDH1_9ASCO</name>
<keyword evidence="2" id="KW-0677">Repeat</keyword>
<dbReference type="GO" id="GO:0005680">
    <property type="term" value="C:anaphase-promoting complex"/>
    <property type="evidence" value="ECO:0007669"/>
    <property type="project" value="UniProtKB-ARBA"/>
</dbReference>
<dbReference type="SMART" id="SM00028">
    <property type="entry name" value="TPR"/>
    <property type="match status" value="8"/>
</dbReference>
<keyword evidence="3" id="KW-0498">Mitosis</keyword>
<dbReference type="Pfam" id="PF12895">
    <property type="entry name" value="ANAPC3"/>
    <property type="match status" value="1"/>
</dbReference>
<dbReference type="GO" id="GO:0005737">
    <property type="term" value="C:cytoplasm"/>
    <property type="evidence" value="ECO:0007669"/>
    <property type="project" value="TreeGrafter"/>
</dbReference>
<feature type="repeat" description="TPR" evidence="7">
    <location>
        <begin position="328"/>
        <end position="361"/>
    </location>
</feature>
<reference evidence="9 10" key="1">
    <citation type="submission" date="2017-04" db="EMBL/GenBank/DDBJ databases">
        <title>Genome sequencing of [Candida] sorbophila.</title>
        <authorList>
            <person name="Ahn J.O."/>
        </authorList>
    </citation>
    <scope>NUCLEOTIDE SEQUENCE [LARGE SCALE GENOMIC DNA]</scope>
    <source>
        <strain evidence="9 10">DS02</strain>
    </source>
</reference>
<evidence type="ECO:0000256" key="5">
    <source>
        <dbReference type="ARBA" id="ARBA00022803"/>
    </source>
</evidence>
<dbReference type="GO" id="GO:0045842">
    <property type="term" value="P:positive regulation of mitotic metaphase/anaphase transition"/>
    <property type="evidence" value="ECO:0007669"/>
    <property type="project" value="TreeGrafter"/>
</dbReference>
<dbReference type="InterPro" id="IPR011990">
    <property type="entry name" value="TPR-like_helical_dom_sf"/>
</dbReference>
<evidence type="ECO:0000256" key="6">
    <source>
        <dbReference type="ARBA" id="ARBA00023306"/>
    </source>
</evidence>
<evidence type="ECO:0000256" key="3">
    <source>
        <dbReference type="ARBA" id="ARBA00022776"/>
    </source>
</evidence>
<sequence length="549" mass="61866">MKSQVDQLRKWCKQAYEQHKYGTAELIGDKVLALTNSSEDAYWQAQTFYARGFYLRAAHLLTSREDHLKSLRARYLVGLSLIAAEKYEEALAMVTDAAVDALIEAESQSMASDDDSGASSRSLLYYLEGQIHTLQNNYERAKTAYTRAVTTDPRCYDAYAQLVGHQLMSSSEQRKLIAGLDFSVLGANADLVKALYVVRMSKASDLEMVNDALATLDEEYDFKTNVDLMVVRSDILLMHCRYAECRDLCETALTLDPHNYSVYPNYLTCLQELKCLNSLFEVAHTLARECPDEAVSWLAVGIYYFTKGNLSDARRYFSKASIMEPYCSAAWLGFAHTFAQEGEYEQAITAYSTTARLFPGSHLPYLFLGMQHLHLNNLSLAGEYLMTSFSICDNDPLLLNEIGVVHYNKNELDRAREFLEKALEIANSLESDPESWLCIHSNLGFVYRRLGDYTTSLQFFNHVLKSSKQDPSILSAAALVHMQLGEPDKAILRLNQALSLSRNDSITLDLFSRAIEEASNDFDPETMVDQHPQLSLDDITGDKDAMAQD</sequence>
<feature type="repeat" description="TPR" evidence="7">
    <location>
        <begin position="396"/>
        <end position="429"/>
    </location>
</feature>
<dbReference type="PROSITE" id="PS50005">
    <property type="entry name" value="TPR"/>
    <property type="match status" value="5"/>
</dbReference>
<evidence type="ECO:0000256" key="1">
    <source>
        <dbReference type="ARBA" id="ARBA00022618"/>
    </source>
</evidence>
<feature type="repeat" description="TPR" evidence="7">
    <location>
        <begin position="122"/>
        <end position="155"/>
    </location>
</feature>
<keyword evidence="6" id="KW-0131">Cell cycle</keyword>
<evidence type="ECO:0000256" key="8">
    <source>
        <dbReference type="SAM" id="MobiDB-lite"/>
    </source>
</evidence>
<dbReference type="SUPFAM" id="SSF48452">
    <property type="entry name" value="TPR-like"/>
    <property type="match status" value="2"/>
</dbReference>
<dbReference type="OrthoDB" id="10006270at2759"/>
<dbReference type="GO" id="GO:0051301">
    <property type="term" value="P:cell division"/>
    <property type="evidence" value="ECO:0007669"/>
    <property type="project" value="UniProtKB-KW"/>
</dbReference>
<dbReference type="GO" id="GO:0031145">
    <property type="term" value="P:anaphase-promoting complex-dependent catabolic process"/>
    <property type="evidence" value="ECO:0007669"/>
    <property type="project" value="TreeGrafter"/>
</dbReference>